<gene>
    <name evidence="6" type="ORF">BDV35DRAFT_402338</name>
</gene>
<evidence type="ECO:0000256" key="2">
    <source>
        <dbReference type="ARBA" id="ARBA00023163"/>
    </source>
</evidence>
<feature type="signal peptide" evidence="5">
    <location>
        <begin position="1"/>
        <end position="28"/>
    </location>
</feature>
<dbReference type="PANTHER" id="PTHR38791">
    <property type="entry name" value="ZN(II)2CYS6 TRANSCRIPTION FACTOR (EUROFUNG)-RELATED-RELATED"/>
    <property type="match status" value="1"/>
</dbReference>
<keyword evidence="4" id="KW-0812">Transmembrane</keyword>
<keyword evidence="3" id="KW-0539">Nucleus</keyword>
<keyword evidence="5" id="KW-0732">Signal</keyword>
<keyword evidence="2" id="KW-0804">Transcription</keyword>
<proteinExistence type="predicted"/>
<accession>A0A5N6H6W8</accession>
<keyword evidence="4" id="KW-0472">Membrane</keyword>
<keyword evidence="4" id="KW-1133">Transmembrane helix</keyword>
<evidence type="ECO:0000256" key="1">
    <source>
        <dbReference type="ARBA" id="ARBA00023015"/>
    </source>
</evidence>
<dbReference type="GO" id="GO:0008270">
    <property type="term" value="F:zinc ion binding"/>
    <property type="evidence" value="ECO:0007669"/>
    <property type="project" value="InterPro"/>
</dbReference>
<feature type="transmembrane region" description="Helical" evidence="4">
    <location>
        <begin position="48"/>
        <end position="66"/>
    </location>
</feature>
<reference evidence="6" key="1">
    <citation type="submission" date="2019-04" db="EMBL/GenBank/DDBJ databases">
        <title>Friends and foes A comparative genomics study of 23 Aspergillus species from section Flavi.</title>
        <authorList>
            <consortium name="DOE Joint Genome Institute"/>
            <person name="Kjaerbolling I."/>
            <person name="Vesth T."/>
            <person name="Frisvad J.C."/>
            <person name="Nybo J.L."/>
            <person name="Theobald S."/>
            <person name="Kildgaard S."/>
            <person name="Isbrandt T."/>
            <person name="Kuo A."/>
            <person name="Sato A."/>
            <person name="Lyhne E.K."/>
            <person name="Kogle M.E."/>
            <person name="Wiebenga A."/>
            <person name="Kun R.S."/>
            <person name="Lubbers R.J."/>
            <person name="Makela M.R."/>
            <person name="Barry K."/>
            <person name="Chovatia M."/>
            <person name="Clum A."/>
            <person name="Daum C."/>
            <person name="Haridas S."/>
            <person name="He G."/>
            <person name="LaButti K."/>
            <person name="Lipzen A."/>
            <person name="Mondo S."/>
            <person name="Riley R."/>
            <person name="Salamov A."/>
            <person name="Simmons B.A."/>
            <person name="Magnuson J.K."/>
            <person name="Henrissat B."/>
            <person name="Mortensen U.H."/>
            <person name="Larsen T.O."/>
            <person name="Devries R.P."/>
            <person name="Grigoriev I.V."/>
            <person name="Machida M."/>
            <person name="Baker S.E."/>
            <person name="Andersen M.R."/>
        </authorList>
    </citation>
    <scope>NUCLEOTIDE SEQUENCE [LARGE SCALE GENOMIC DNA]</scope>
    <source>
        <strain evidence="6">CBS 121.62</strain>
    </source>
</reference>
<organism evidence="6">
    <name type="scientific">Aspergillus flavus</name>
    <dbReference type="NCBI Taxonomy" id="5059"/>
    <lineage>
        <taxon>Eukaryota</taxon>
        <taxon>Fungi</taxon>
        <taxon>Dikarya</taxon>
        <taxon>Ascomycota</taxon>
        <taxon>Pezizomycotina</taxon>
        <taxon>Eurotiomycetes</taxon>
        <taxon>Eurotiomycetidae</taxon>
        <taxon>Eurotiales</taxon>
        <taxon>Aspergillaceae</taxon>
        <taxon>Aspergillus</taxon>
        <taxon>Aspergillus subgen. Circumdati</taxon>
    </lineage>
</organism>
<evidence type="ECO:0000313" key="6">
    <source>
        <dbReference type="EMBL" id="KAB8249484.1"/>
    </source>
</evidence>
<dbReference type="AlphaFoldDB" id="A0A5N6H6W8"/>
<evidence type="ECO:0000256" key="5">
    <source>
        <dbReference type="SAM" id="SignalP"/>
    </source>
</evidence>
<dbReference type="VEuPathDB" id="FungiDB:F9C07_4501"/>
<evidence type="ECO:0000256" key="4">
    <source>
        <dbReference type="SAM" id="Phobius"/>
    </source>
</evidence>
<protein>
    <submittedName>
        <fullName evidence="6">Uncharacterized protein</fullName>
    </submittedName>
</protein>
<dbReference type="InterPro" id="IPR053175">
    <property type="entry name" value="DHMBA_Reg_Transcription_Factor"/>
</dbReference>
<dbReference type="Proteomes" id="UP000325434">
    <property type="component" value="Unassembled WGS sequence"/>
</dbReference>
<dbReference type="EMBL" id="ML734571">
    <property type="protein sequence ID" value="KAB8249484.1"/>
    <property type="molecule type" value="Genomic_DNA"/>
</dbReference>
<dbReference type="PANTHER" id="PTHR38791:SF13">
    <property type="entry name" value="ZN(2)-C6 FUNGAL-TYPE DOMAIN-CONTAINING PROTEIN"/>
    <property type="match status" value="1"/>
</dbReference>
<dbReference type="CDD" id="cd00067">
    <property type="entry name" value="GAL4"/>
    <property type="match status" value="1"/>
</dbReference>
<feature type="transmembrane region" description="Helical" evidence="4">
    <location>
        <begin position="73"/>
        <end position="93"/>
    </location>
</feature>
<dbReference type="VEuPathDB" id="FungiDB:AFLA_006703"/>
<evidence type="ECO:0000256" key="3">
    <source>
        <dbReference type="ARBA" id="ARBA00023242"/>
    </source>
</evidence>
<sequence>MLPRLSTLSIYLLSSVVLLGAFSRFTHGAYTPGWYAFQEYHAPDDGSTVARITPIMDTIVGLTLLFGARTAKFAAAAVSLTFFIMGLAMQVLAGKDYKGDVALVCDKTQPICQRCIKSRRTCYGMRDQQVWLTENSYASRQKKRPRGPRSMKMNLHVSYKPADMKMYAMAYYMHNYVQAPYNVPDIVKDVTRGCLAFLPPRPWCPFLELAVSSLALAMFSRTQNYPSAALLASATYHRLLKVAQSAIHYLTPDNFDSCLLAVFFMGRYEDSVYRPVTETSFVHASPSFLHHDGALAILKVWNDCLSRDKPATNVINHTRRGLIRSALMRNAALPHWIHDGAFFGEHGLELEYDRIIIGLVNLRHRLFPLVDEITARGESAQTRSTVILEELESESHILDVDLETCISHIPPAWHQLQQHTLSNVDLPSWPSSDFYSPTLYSYPNPAYAAFWGQYKATKMLIKSTRLRILALHNPNNLSLKKKLLSDMHSVSEDLAAIVPFALQRFKLIDDTSSSSSPGSSITLNLKAEIKPIDTSLVIWPLTLASGLEYVGSQHKAWFKAQLARLGRLVGFGILETAETDQWLEL</sequence>
<dbReference type="GO" id="GO:0000981">
    <property type="term" value="F:DNA-binding transcription factor activity, RNA polymerase II-specific"/>
    <property type="evidence" value="ECO:0007669"/>
    <property type="project" value="InterPro"/>
</dbReference>
<dbReference type="InterPro" id="IPR001138">
    <property type="entry name" value="Zn2Cys6_DnaBD"/>
</dbReference>
<feature type="chain" id="PRO_5025017276" evidence="5">
    <location>
        <begin position="29"/>
        <end position="585"/>
    </location>
</feature>
<name>A0A5N6H6W8_ASPFL</name>
<dbReference type="VEuPathDB" id="FungiDB:F9C07_2148736"/>
<keyword evidence="1" id="KW-0805">Transcription regulation</keyword>